<comment type="caution">
    <text evidence="1">The sequence shown here is derived from an EMBL/GenBank/DDBJ whole genome shotgun (WGS) entry which is preliminary data.</text>
</comment>
<keyword evidence="2" id="KW-1185">Reference proteome</keyword>
<dbReference type="InterPro" id="IPR047715">
    <property type="entry name" value="EboA_dom"/>
</dbReference>
<gene>
    <name evidence="1" type="ORF">KK062_20710</name>
</gene>
<dbReference type="RefSeq" id="WP_254086251.1">
    <property type="nucleotide sequence ID" value="NZ_JAHESE010000025.1"/>
</dbReference>
<sequence>MPAKEEKIEHGVFTYDVKKLQAALATYLRRQLSADAWAWLEERASLVSAPANTQQFVVGFSAMPRKTGKQSLMLSEDEQTTLQTIRPGLIIRHWTIDRLSRVWLMLFLDATNRDQYIAAIEHLFPTAEMNELVALYSALPLLAYPAAWRARCAEGIRNNIGDVLESIMCDNPYAAENLDEPAWNQLVLKAIFTEKPIHRIIGLDARANQTLAYTLSDFAHERWAAHRPVPPMQWRCVGSFIDDRIFPDIQRIAYSEINAEREAAALACAQSHYTPARELVDKAVDLKAILDSGMTWDKLAGRP</sequence>
<evidence type="ECO:0000313" key="2">
    <source>
        <dbReference type="Proteomes" id="UP001319080"/>
    </source>
</evidence>
<accession>A0AAP2DZZ9</accession>
<proteinExistence type="predicted"/>
<dbReference type="NCBIfam" id="NF035938">
    <property type="entry name" value="EboA_domain"/>
    <property type="match status" value="1"/>
</dbReference>
<organism evidence="1 2">
    <name type="scientific">Dawidia cretensis</name>
    <dbReference type="NCBI Taxonomy" id="2782350"/>
    <lineage>
        <taxon>Bacteria</taxon>
        <taxon>Pseudomonadati</taxon>
        <taxon>Bacteroidota</taxon>
        <taxon>Cytophagia</taxon>
        <taxon>Cytophagales</taxon>
        <taxon>Chryseotaleaceae</taxon>
        <taxon>Dawidia</taxon>
    </lineage>
</organism>
<name>A0AAP2DZZ9_9BACT</name>
<dbReference type="AlphaFoldDB" id="A0AAP2DZZ9"/>
<evidence type="ECO:0000313" key="1">
    <source>
        <dbReference type="EMBL" id="MBT1710675.1"/>
    </source>
</evidence>
<dbReference type="EMBL" id="JAHESE010000025">
    <property type="protein sequence ID" value="MBT1710675.1"/>
    <property type="molecule type" value="Genomic_DNA"/>
</dbReference>
<dbReference type="Proteomes" id="UP001319080">
    <property type="component" value="Unassembled WGS sequence"/>
</dbReference>
<reference evidence="1 2" key="1">
    <citation type="submission" date="2021-05" db="EMBL/GenBank/DDBJ databases">
        <title>A Polyphasic approach of four new species of the genus Ohtaekwangia: Ohtaekwangia histidinii sp. nov., Ohtaekwangia cretensis sp. nov., Ohtaekwangia indiensis sp. nov., Ohtaekwangia reichenbachii sp. nov. from diverse environment.</title>
        <authorList>
            <person name="Octaviana S."/>
        </authorList>
    </citation>
    <scope>NUCLEOTIDE SEQUENCE [LARGE SCALE GENOMIC DNA]</scope>
    <source>
        <strain evidence="1 2">PWU5</strain>
    </source>
</reference>
<protein>
    <submittedName>
        <fullName evidence="1">EboA domain-containing protein</fullName>
    </submittedName>
</protein>